<dbReference type="AlphaFoldDB" id="A0AAU7YP94"/>
<feature type="region of interest" description="Disordered" evidence="1">
    <location>
        <begin position="1"/>
        <end position="29"/>
    </location>
</feature>
<gene>
    <name evidence="2" type="ORF">ABS861_05095</name>
</gene>
<organism evidence="2">
    <name type="scientific">Wolbachia endosymbiont of Oeneis ivallda</name>
    <dbReference type="NCBI Taxonomy" id="3171168"/>
    <lineage>
        <taxon>Bacteria</taxon>
        <taxon>Pseudomonadati</taxon>
        <taxon>Pseudomonadota</taxon>
        <taxon>Alphaproteobacteria</taxon>
        <taxon>Rickettsiales</taxon>
        <taxon>Anaplasmataceae</taxon>
        <taxon>Wolbachieae</taxon>
        <taxon>Wolbachia</taxon>
    </lineage>
</organism>
<name>A0AAU7YP94_9RICK</name>
<feature type="region of interest" description="Disordered" evidence="1">
    <location>
        <begin position="53"/>
        <end position="80"/>
    </location>
</feature>
<feature type="region of interest" description="Disordered" evidence="1">
    <location>
        <begin position="92"/>
        <end position="121"/>
    </location>
</feature>
<feature type="compositionally biased region" description="Polar residues" evidence="1">
    <location>
        <begin position="99"/>
        <end position="121"/>
    </location>
</feature>
<reference evidence="2" key="1">
    <citation type="submission" date="2024-06" db="EMBL/GenBank/DDBJ databases">
        <title>Genome assembly of the Oeneis chryxus ivallda.</title>
        <authorList>
            <person name="MacDonald Z."/>
            <person name="Shaffer H.B."/>
            <person name="Gillespie T."/>
            <person name="Marimuthu M.P.A."/>
            <person name="Nguyen O."/>
            <person name="Fairbairn C.W."/>
            <person name="Seligmann W.E."/>
            <person name="Escalona M."/>
            <person name="Miller C."/>
            <person name="Toffelmier E."/>
        </authorList>
    </citation>
    <scope>NUCLEOTIDE SEQUENCE</scope>
    <source>
        <strain evidence="2">CCGP_102_HBS-TG_Oc004</strain>
    </source>
</reference>
<proteinExistence type="predicted"/>
<protein>
    <submittedName>
        <fullName evidence="2">Uncharacterized protein</fullName>
    </submittedName>
</protein>
<sequence length="121" mass="13637">MIVELKMPESSNSKNVKNKPQEQREGGRGGFIGLLKSITKALFNSVVDLPQQEQLNKNIDRQQGLDSKRKSPEDLNQEKKLEVKEAAEGLKEKLEKSDIGNQSIRIESPNQDNCSSKTMNR</sequence>
<accession>A0AAU7YP94</accession>
<evidence type="ECO:0000313" key="2">
    <source>
        <dbReference type="EMBL" id="XCA34735.1"/>
    </source>
</evidence>
<evidence type="ECO:0000256" key="1">
    <source>
        <dbReference type="SAM" id="MobiDB-lite"/>
    </source>
</evidence>
<feature type="compositionally biased region" description="Basic and acidic residues" evidence="1">
    <location>
        <begin position="66"/>
        <end position="80"/>
    </location>
</feature>
<dbReference type="EMBL" id="CP158587">
    <property type="protein sequence ID" value="XCA34735.1"/>
    <property type="molecule type" value="Genomic_DNA"/>
</dbReference>